<evidence type="ECO:0000313" key="2">
    <source>
        <dbReference type="Proteomes" id="UP000287243"/>
    </source>
</evidence>
<evidence type="ECO:0000313" key="1">
    <source>
        <dbReference type="EMBL" id="QAT17759.1"/>
    </source>
</evidence>
<proteinExistence type="predicted"/>
<reference evidence="1 2" key="1">
    <citation type="submission" date="2017-01" db="EMBL/GenBank/DDBJ databases">
        <title>First insights into the biology of 'candidatus Vampirococcus archaeovorus'.</title>
        <authorList>
            <person name="Kizina J."/>
            <person name="Jordan S."/>
            <person name="Stueber K."/>
            <person name="Reinhardt R."/>
            <person name="Harder J."/>
        </authorList>
    </citation>
    <scope>NUCLEOTIDE SEQUENCE [LARGE SCALE GENOMIC DNA]</scope>
    <source>
        <strain evidence="1 2">LiM</strain>
    </source>
</reference>
<dbReference type="AlphaFoldDB" id="A0A410P6E7"/>
<gene>
    <name evidence="1" type="ORF">BU251_08505</name>
</gene>
<accession>A0A410P6E7</accession>
<sequence>MGTEGQNRRSVVGRSRSRCEKFYIGKGPLSREFAHRMGPSVGPFCEAWFLDVCRLKRGLHFWFETRENC</sequence>
<organism evidence="1 2">
    <name type="scientific">Velamenicoccus archaeovorus</name>
    <dbReference type="NCBI Taxonomy" id="1930593"/>
    <lineage>
        <taxon>Bacteria</taxon>
        <taxon>Pseudomonadati</taxon>
        <taxon>Candidatus Omnitrophota</taxon>
        <taxon>Candidatus Velamenicoccus</taxon>
    </lineage>
</organism>
<dbReference type="Proteomes" id="UP000287243">
    <property type="component" value="Chromosome"/>
</dbReference>
<name>A0A410P6E7_VELA1</name>
<dbReference type="EMBL" id="CP019384">
    <property type="protein sequence ID" value="QAT17759.1"/>
    <property type="molecule type" value="Genomic_DNA"/>
</dbReference>
<keyword evidence="2" id="KW-1185">Reference proteome</keyword>
<dbReference type="KEGG" id="vai:BU251_08505"/>
<protein>
    <submittedName>
        <fullName evidence="1">Uncharacterized protein</fullName>
    </submittedName>
</protein>